<dbReference type="EMBL" id="WTYC01000009">
    <property type="protein sequence ID" value="MXO49333.1"/>
    <property type="molecule type" value="Genomic_DNA"/>
</dbReference>
<dbReference type="InterPro" id="IPR009305">
    <property type="entry name" value="Mpo1-like"/>
</dbReference>
<sequence length="110" mass="12755">MAKTYTTFAEFWPFYLREHSKPRTRVLHYIGTTLVVLLGICALLSGTSWLLAILPVAGYFFAWIAHFKVEKNRPATFTYPLWSLGADFKMWWLWLTGRLKPELTRAGVEA</sequence>
<evidence type="ECO:0000313" key="2">
    <source>
        <dbReference type="EMBL" id="MXO49333.1"/>
    </source>
</evidence>
<dbReference type="OrthoDB" id="7356072at2"/>
<organism evidence="2 3">
    <name type="scientific">Qipengyuania vulgaris</name>
    <dbReference type="NCBI Taxonomy" id="291985"/>
    <lineage>
        <taxon>Bacteria</taxon>
        <taxon>Pseudomonadati</taxon>
        <taxon>Pseudomonadota</taxon>
        <taxon>Alphaproteobacteria</taxon>
        <taxon>Sphingomonadales</taxon>
        <taxon>Erythrobacteraceae</taxon>
        <taxon>Qipengyuania</taxon>
    </lineage>
</organism>
<proteinExistence type="predicted"/>
<dbReference type="Pfam" id="PF06127">
    <property type="entry name" value="Mpo1-like"/>
    <property type="match status" value="1"/>
</dbReference>
<name>A0A844XW43_9SPHN</name>
<dbReference type="PANTHER" id="PTHR34205">
    <property type="entry name" value="TRANSMEMBRANE PROTEIN"/>
    <property type="match status" value="1"/>
</dbReference>
<accession>A0A844XW43</accession>
<dbReference type="PANTHER" id="PTHR34205:SF2">
    <property type="entry name" value="DUF962 DOMAIN-CONTAINING PROTEIN"/>
    <property type="match status" value="1"/>
</dbReference>
<feature type="transmembrane region" description="Helical" evidence="1">
    <location>
        <begin position="51"/>
        <end position="69"/>
    </location>
</feature>
<protein>
    <submittedName>
        <fullName evidence="2">DUF962 domain-containing protein</fullName>
    </submittedName>
</protein>
<evidence type="ECO:0000256" key="1">
    <source>
        <dbReference type="SAM" id="Phobius"/>
    </source>
</evidence>
<keyword evidence="3" id="KW-1185">Reference proteome</keyword>
<comment type="caution">
    <text evidence="2">The sequence shown here is derived from an EMBL/GenBank/DDBJ whole genome shotgun (WGS) entry which is preliminary data.</text>
</comment>
<keyword evidence="1" id="KW-1133">Transmembrane helix</keyword>
<feature type="transmembrane region" description="Helical" evidence="1">
    <location>
        <begin position="26"/>
        <end position="45"/>
    </location>
</feature>
<dbReference type="RefSeq" id="WP_160728914.1">
    <property type="nucleotide sequence ID" value="NZ_WTYC01000009.1"/>
</dbReference>
<keyword evidence="1" id="KW-0812">Transmembrane</keyword>
<dbReference type="AlphaFoldDB" id="A0A844XW43"/>
<reference evidence="2 3" key="1">
    <citation type="submission" date="2019-12" db="EMBL/GenBank/DDBJ databases">
        <title>Genomic-based taxomic classification of the family Erythrobacteraceae.</title>
        <authorList>
            <person name="Xu L."/>
        </authorList>
    </citation>
    <scope>NUCLEOTIDE SEQUENCE [LARGE SCALE GENOMIC DNA]</scope>
    <source>
        <strain evidence="2 3">DSM 17792</strain>
    </source>
</reference>
<gene>
    <name evidence="2" type="ORF">GRI69_13825</name>
</gene>
<evidence type="ECO:0000313" key="3">
    <source>
        <dbReference type="Proteomes" id="UP000448199"/>
    </source>
</evidence>
<keyword evidence="1" id="KW-0472">Membrane</keyword>
<dbReference type="Proteomes" id="UP000448199">
    <property type="component" value="Unassembled WGS sequence"/>
</dbReference>